<protein>
    <recommendedName>
        <fullName evidence="3">Biogenesis of lysosome-related organelles complex 1 subunit 7</fullName>
    </recommendedName>
</protein>
<dbReference type="PANTHER" id="PTHR31305">
    <property type="entry name" value="SNARE-ASSOCIATED PROTEIN SNAPIN"/>
    <property type="match status" value="1"/>
</dbReference>
<evidence type="ECO:0000256" key="4">
    <source>
        <dbReference type="SAM" id="Coils"/>
    </source>
</evidence>
<dbReference type="InterPro" id="IPR028119">
    <property type="entry name" value="Snapin/Pallidin/Snn1"/>
</dbReference>
<dbReference type="EMBL" id="CAJGYM010000072">
    <property type="protein sequence ID" value="CAD6196420.1"/>
    <property type="molecule type" value="Genomic_DNA"/>
</dbReference>
<dbReference type="GO" id="GO:0031083">
    <property type="term" value="C:BLOC-1 complex"/>
    <property type="evidence" value="ECO:0007669"/>
    <property type="project" value="InterPro"/>
</dbReference>
<dbReference type="GO" id="GO:0006886">
    <property type="term" value="P:intracellular protein transport"/>
    <property type="evidence" value="ECO:0007669"/>
    <property type="project" value="InterPro"/>
</dbReference>
<evidence type="ECO:0000313" key="7">
    <source>
        <dbReference type="Proteomes" id="UP000835052"/>
    </source>
</evidence>
<evidence type="ECO:0000256" key="5">
    <source>
        <dbReference type="SAM" id="MobiDB-lite"/>
    </source>
</evidence>
<organism evidence="6 7">
    <name type="scientific">Caenorhabditis auriculariae</name>
    <dbReference type="NCBI Taxonomy" id="2777116"/>
    <lineage>
        <taxon>Eukaryota</taxon>
        <taxon>Metazoa</taxon>
        <taxon>Ecdysozoa</taxon>
        <taxon>Nematoda</taxon>
        <taxon>Chromadorea</taxon>
        <taxon>Rhabditida</taxon>
        <taxon>Rhabditina</taxon>
        <taxon>Rhabditomorpha</taxon>
        <taxon>Rhabditoidea</taxon>
        <taxon>Rhabditidae</taxon>
        <taxon>Peloderinae</taxon>
        <taxon>Caenorhabditis</taxon>
    </lineage>
</organism>
<dbReference type="InterPro" id="IPR017246">
    <property type="entry name" value="Snapin"/>
</dbReference>
<dbReference type="GO" id="GO:0000149">
    <property type="term" value="F:SNARE binding"/>
    <property type="evidence" value="ECO:0007669"/>
    <property type="project" value="TreeGrafter"/>
</dbReference>
<gene>
    <name evidence="6" type="ORF">CAUJ_LOCUS12334</name>
</gene>
<comment type="similarity">
    <text evidence="1">Belongs to the SNAPIN family.</text>
</comment>
<dbReference type="Pfam" id="PF14712">
    <property type="entry name" value="Snapin_Pallidin"/>
    <property type="match status" value="1"/>
</dbReference>
<evidence type="ECO:0000256" key="1">
    <source>
        <dbReference type="ARBA" id="ARBA00006111"/>
    </source>
</evidence>
<name>A0A8S1HME7_9PELO</name>
<evidence type="ECO:0000256" key="3">
    <source>
        <dbReference type="ARBA" id="ARBA00033330"/>
    </source>
</evidence>
<dbReference type="GO" id="GO:0007040">
    <property type="term" value="P:lysosome organization"/>
    <property type="evidence" value="ECO:0007669"/>
    <property type="project" value="TreeGrafter"/>
</dbReference>
<dbReference type="AlphaFoldDB" id="A0A8S1HME7"/>
<dbReference type="GO" id="GO:0032418">
    <property type="term" value="P:lysosome localization"/>
    <property type="evidence" value="ECO:0007669"/>
    <property type="project" value="TreeGrafter"/>
</dbReference>
<dbReference type="GO" id="GO:0008333">
    <property type="term" value="P:endosome to lysosome transport"/>
    <property type="evidence" value="ECO:0007669"/>
    <property type="project" value="TreeGrafter"/>
</dbReference>
<accession>A0A8S1HME7</accession>
<evidence type="ECO:0000313" key="6">
    <source>
        <dbReference type="EMBL" id="CAD6196420.1"/>
    </source>
</evidence>
<dbReference type="Proteomes" id="UP000835052">
    <property type="component" value="Unassembled WGS sequence"/>
</dbReference>
<dbReference type="GO" id="GO:0099078">
    <property type="term" value="C:BORC complex"/>
    <property type="evidence" value="ECO:0007669"/>
    <property type="project" value="TreeGrafter"/>
</dbReference>
<reference evidence="6" key="1">
    <citation type="submission" date="2020-10" db="EMBL/GenBank/DDBJ databases">
        <authorList>
            <person name="Kikuchi T."/>
        </authorList>
    </citation>
    <scope>NUCLEOTIDE SEQUENCE</scope>
    <source>
        <strain evidence="6">NKZ352</strain>
    </source>
</reference>
<sequence>MSSPSTPSDKRGGSDMSDGIMSVFEPAIRTLDDQVQATRDSQILLSSRIQEVADYLHDLTNTQPVDLDPYTRKLDDSKRRVANVVKTLESLQDRLGKLQRDIAREAYQKKQTITSIPPAPPLR</sequence>
<feature type="region of interest" description="Disordered" evidence="5">
    <location>
        <begin position="1"/>
        <end position="21"/>
    </location>
</feature>
<feature type="coiled-coil region" evidence="4">
    <location>
        <begin position="74"/>
        <end position="108"/>
    </location>
</feature>
<dbReference type="PANTHER" id="PTHR31305:SF2">
    <property type="entry name" value="SNARE-ASSOCIATED PROTEIN SNAPIN"/>
    <property type="match status" value="1"/>
</dbReference>
<dbReference type="GO" id="GO:2000300">
    <property type="term" value="P:regulation of synaptic vesicle exocytosis"/>
    <property type="evidence" value="ECO:0007669"/>
    <property type="project" value="TreeGrafter"/>
</dbReference>
<dbReference type="GO" id="GO:0016079">
    <property type="term" value="P:synaptic vesicle exocytosis"/>
    <property type="evidence" value="ECO:0007669"/>
    <property type="project" value="TreeGrafter"/>
</dbReference>
<keyword evidence="7" id="KW-1185">Reference proteome</keyword>
<evidence type="ECO:0000256" key="2">
    <source>
        <dbReference type="ARBA" id="ARBA00023054"/>
    </source>
</evidence>
<dbReference type="OrthoDB" id="5399166at2759"/>
<dbReference type="GO" id="GO:0008021">
    <property type="term" value="C:synaptic vesicle"/>
    <property type="evidence" value="ECO:0007669"/>
    <property type="project" value="TreeGrafter"/>
</dbReference>
<keyword evidence="2 4" id="KW-0175">Coiled coil</keyword>
<comment type="caution">
    <text evidence="6">The sequence shown here is derived from an EMBL/GenBank/DDBJ whole genome shotgun (WGS) entry which is preliminary data.</text>
</comment>
<proteinExistence type="inferred from homology"/>